<dbReference type="EMBL" id="LKMD01000107">
    <property type="protein sequence ID" value="PIA90342.1"/>
    <property type="molecule type" value="Genomic_DNA"/>
</dbReference>
<dbReference type="Proteomes" id="UP001302367">
    <property type="component" value="Chromosome 9"/>
</dbReference>
<keyword evidence="1" id="KW-0732">Signal</keyword>
<dbReference type="OrthoDB" id="3633429at2759"/>
<organism evidence="2 4">
    <name type="scientific">Cercospora beticola</name>
    <name type="common">Sugarbeet leaf spot fungus</name>
    <dbReference type="NCBI Taxonomy" id="122368"/>
    <lineage>
        <taxon>Eukaryota</taxon>
        <taxon>Fungi</taxon>
        <taxon>Dikarya</taxon>
        <taxon>Ascomycota</taxon>
        <taxon>Pezizomycotina</taxon>
        <taxon>Dothideomycetes</taxon>
        <taxon>Dothideomycetidae</taxon>
        <taxon>Mycosphaerellales</taxon>
        <taxon>Mycosphaerellaceae</taxon>
        <taxon>Cercospora</taxon>
    </lineage>
</organism>
<protein>
    <recommendedName>
        <fullName evidence="6">Secreted protein</fullName>
    </recommendedName>
</protein>
<dbReference type="AlphaFoldDB" id="A0A2G5HDN1"/>
<name>A0A2G5HDN1_CERBT</name>
<evidence type="ECO:0000313" key="5">
    <source>
        <dbReference type="Proteomes" id="UP001302367"/>
    </source>
</evidence>
<proteinExistence type="predicted"/>
<evidence type="ECO:0000313" key="3">
    <source>
        <dbReference type="EMBL" id="WPB08206.1"/>
    </source>
</evidence>
<evidence type="ECO:0000256" key="1">
    <source>
        <dbReference type="SAM" id="SignalP"/>
    </source>
</evidence>
<sequence length="228" mass="24450">MKRALSIAAIGISTLAVQAQFSSQPQNLTISFSPDDAPHDCSAAPDPRTISFSTNMAPSDGICFNLEDLFASNNTLNSTGYYNYTGNLYAVPWPISYSLTNIEAFDASANYSNIRYQQTNATGNGESGSGDAVIALQIYPARNCRDAPPEAPLSAFYGWSCQSEEEGQCRTAEYSVKSIMISDASSINAREWQDKCWDFAQGGGANGLERSSVWMLLLGSVAAALMAA</sequence>
<evidence type="ECO:0000313" key="4">
    <source>
        <dbReference type="Proteomes" id="UP000230605"/>
    </source>
</evidence>
<evidence type="ECO:0000313" key="2">
    <source>
        <dbReference type="EMBL" id="PIA90342.1"/>
    </source>
</evidence>
<keyword evidence="5" id="KW-1185">Reference proteome</keyword>
<feature type="chain" id="PRO_5013626580" description="Secreted protein" evidence="1">
    <location>
        <begin position="20"/>
        <end position="228"/>
    </location>
</feature>
<reference evidence="3 5" key="2">
    <citation type="submission" date="2023-09" db="EMBL/GenBank/DDBJ databases">
        <title>Complete-Gapless Cercospora beticola genome.</title>
        <authorList>
            <person name="Wyatt N.A."/>
            <person name="Spanner R.E."/>
            <person name="Bolton M.D."/>
        </authorList>
    </citation>
    <scope>NUCLEOTIDE SEQUENCE [LARGE SCALE GENOMIC DNA]</scope>
    <source>
        <strain evidence="3">Cb09-40</strain>
    </source>
</reference>
<dbReference type="Proteomes" id="UP000230605">
    <property type="component" value="Chromosome 9"/>
</dbReference>
<feature type="signal peptide" evidence="1">
    <location>
        <begin position="1"/>
        <end position="19"/>
    </location>
</feature>
<evidence type="ECO:0008006" key="6">
    <source>
        <dbReference type="Google" id="ProtNLM"/>
    </source>
</evidence>
<accession>A0A2G5HDN1</accession>
<reference evidence="2 4" key="1">
    <citation type="submission" date="2015-10" db="EMBL/GenBank/DDBJ databases">
        <title>The cercosporin biosynthetic gene cluster was horizontally transferred to several fungal lineages and shown to be expanded in Cercospora beticola based on microsynteny with recipient genomes.</title>
        <authorList>
            <person name="De Jonge R."/>
            <person name="Ebert M.K."/>
            <person name="Suttle J.C."/>
            <person name="Jurick Ii W.M."/>
            <person name="Secor G.A."/>
            <person name="Thomma B.P."/>
            <person name="Van De Peer Y."/>
            <person name="Bolton M.D."/>
        </authorList>
    </citation>
    <scope>NUCLEOTIDE SEQUENCE [LARGE SCALE GENOMIC DNA]</scope>
    <source>
        <strain evidence="2 4">09-40</strain>
    </source>
</reference>
<gene>
    <name evidence="2" type="ORF">CB0940_11363</name>
    <name evidence="3" type="ORF">RHO25_012871</name>
</gene>
<dbReference type="EMBL" id="CP134192">
    <property type="protein sequence ID" value="WPB08206.1"/>
    <property type="molecule type" value="Genomic_DNA"/>
</dbReference>